<dbReference type="GO" id="GO:0016887">
    <property type="term" value="F:ATP hydrolysis activity"/>
    <property type="evidence" value="ECO:0007669"/>
    <property type="project" value="TreeGrafter"/>
</dbReference>
<sequence length="249" mass="27075">MKILVSGKGGCGKSTISAMLGKYLAEKGYRVLIIDADESNPGLYRMLGLPKVKTLAEHLGGKKRAKILMAAEGKGELDEELFNWTLDDIPDEILAKKGNLAVLTIGKIEEAEEGCACPYGFLARKLLEGIKLQENEVIIVDTEAGIEHFGRGVDKHVDVVVDVAEPSLESIELSKKIAGLSESLGLKHILVLNKALPGVEEKLPVKPDVIIPFDQSFIVDSLNGKEVEPIDQIETLWKSIAGRIHLFSP</sequence>
<dbReference type="EMBL" id="CP014750">
    <property type="protein sequence ID" value="AMQ19363.1"/>
    <property type="molecule type" value="Genomic_DNA"/>
</dbReference>
<dbReference type="GO" id="GO:0051782">
    <property type="term" value="P:negative regulation of cell division"/>
    <property type="evidence" value="ECO:0007669"/>
    <property type="project" value="TreeGrafter"/>
</dbReference>
<evidence type="ECO:0000259" key="1">
    <source>
        <dbReference type="Pfam" id="PF01656"/>
    </source>
</evidence>
<dbReference type="PANTHER" id="PTHR43384:SF3">
    <property type="entry name" value="AAA+ ATPASE DOMAIN-CONTAINING PROTEIN"/>
    <property type="match status" value="1"/>
</dbReference>
<keyword evidence="3" id="KW-1185">Reference proteome</keyword>
<dbReference type="GO" id="GO:0005524">
    <property type="term" value="F:ATP binding"/>
    <property type="evidence" value="ECO:0007669"/>
    <property type="project" value="TreeGrafter"/>
</dbReference>
<reference evidence="3" key="1">
    <citation type="submission" date="2016-03" db="EMBL/GenBank/DDBJ databases">
        <authorList>
            <person name="Oger P.M."/>
        </authorList>
    </citation>
    <scope>NUCLEOTIDE SEQUENCE [LARGE SCALE GENOMIC DNA]</scope>
    <source>
        <strain evidence="3">OG-1</strain>
    </source>
</reference>
<dbReference type="OrthoDB" id="31168at2157"/>
<dbReference type="Proteomes" id="UP000073604">
    <property type="component" value="Chromosome"/>
</dbReference>
<dbReference type="SUPFAM" id="SSF52540">
    <property type="entry name" value="P-loop containing nucleoside triphosphate hydrolases"/>
    <property type="match status" value="1"/>
</dbReference>
<dbReference type="InterPro" id="IPR027417">
    <property type="entry name" value="P-loop_NTPase"/>
</dbReference>
<dbReference type="PANTHER" id="PTHR43384">
    <property type="entry name" value="SEPTUM SITE-DETERMINING PROTEIN MIND HOMOLOG, CHLOROPLASTIC-RELATED"/>
    <property type="match status" value="1"/>
</dbReference>
<dbReference type="InterPro" id="IPR014433">
    <property type="entry name" value="CooC"/>
</dbReference>
<dbReference type="KEGG" id="tpep:A0127_09420"/>
<dbReference type="Pfam" id="PF01656">
    <property type="entry name" value="CbiA"/>
    <property type="match status" value="1"/>
</dbReference>
<dbReference type="AlphaFoldDB" id="A0A142CX61"/>
<protein>
    <submittedName>
        <fullName evidence="2">Carbon monoxide dehydrogenase</fullName>
    </submittedName>
</protein>
<dbReference type="GO" id="GO:0009898">
    <property type="term" value="C:cytoplasmic side of plasma membrane"/>
    <property type="evidence" value="ECO:0007669"/>
    <property type="project" value="TreeGrafter"/>
</dbReference>
<organism evidence="2 3">
    <name type="scientific">Thermococcus peptonophilus</name>
    <dbReference type="NCBI Taxonomy" id="53952"/>
    <lineage>
        <taxon>Archaea</taxon>
        <taxon>Methanobacteriati</taxon>
        <taxon>Methanobacteriota</taxon>
        <taxon>Thermococci</taxon>
        <taxon>Thermococcales</taxon>
        <taxon>Thermococcaceae</taxon>
        <taxon>Thermococcus</taxon>
    </lineage>
</organism>
<accession>A0A142CX61</accession>
<dbReference type="RefSeq" id="WP_062390622.1">
    <property type="nucleotide sequence ID" value="NZ_CP014750.1"/>
</dbReference>
<dbReference type="STRING" id="53952.A0127_09420"/>
<feature type="domain" description="CobQ/CobB/MinD/ParA nucleotide binding" evidence="1">
    <location>
        <begin position="3"/>
        <end position="115"/>
    </location>
</feature>
<dbReference type="GeneID" id="27140766"/>
<dbReference type="InterPro" id="IPR050625">
    <property type="entry name" value="ParA/MinD_ATPase"/>
</dbReference>
<dbReference type="GO" id="GO:0005829">
    <property type="term" value="C:cytosol"/>
    <property type="evidence" value="ECO:0007669"/>
    <property type="project" value="TreeGrafter"/>
</dbReference>
<name>A0A142CX61_9EURY</name>
<dbReference type="Gene3D" id="3.40.50.300">
    <property type="entry name" value="P-loop containing nucleotide triphosphate hydrolases"/>
    <property type="match status" value="1"/>
</dbReference>
<proteinExistence type="predicted"/>
<gene>
    <name evidence="2" type="ORF">A0127_09420</name>
</gene>
<evidence type="ECO:0000313" key="3">
    <source>
        <dbReference type="Proteomes" id="UP000073604"/>
    </source>
</evidence>
<dbReference type="PIRSF" id="PIRSF005647">
    <property type="entry name" value="CooC"/>
    <property type="match status" value="1"/>
</dbReference>
<evidence type="ECO:0000313" key="2">
    <source>
        <dbReference type="EMBL" id="AMQ19363.1"/>
    </source>
</evidence>
<dbReference type="InterPro" id="IPR002586">
    <property type="entry name" value="CobQ/CobB/MinD/ParA_Nub-bd_dom"/>
</dbReference>